<proteinExistence type="predicted"/>
<dbReference type="OrthoDB" id="15280at2157"/>
<dbReference type="CDD" id="cd09879">
    <property type="entry name" value="PIN_VapC_AF0591-like"/>
    <property type="match status" value="1"/>
</dbReference>
<dbReference type="SMART" id="SM00670">
    <property type="entry name" value="PINc"/>
    <property type="match status" value="1"/>
</dbReference>
<dbReference type="RefSeq" id="WP_011012862.1">
    <property type="nucleotide sequence ID" value="NC_003413.1"/>
</dbReference>
<dbReference type="AlphaFoldDB" id="A0A5C0XQJ4"/>
<dbReference type="Proteomes" id="UP000324354">
    <property type="component" value="Chromosome"/>
</dbReference>
<dbReference type="InterPro" id="IPR041120">
    <property type="entry name" value="PIN_9"/>
</dbReference>
<gene>
    <name evidence="2" type="ORF">PFDSM3638_08695</name>
</gene>
<reference evidence="2 3" key="1">
    <citation type="submission" date="2017-08" db="EMBL/GenBank/DDBJ databases">
        <title>Resequencing and Reannotation of the genome of Pyrococcus furiosus type strain DSM3638.</title>
        <authorList>
            <person name="Reichelt R.M."/>
            <person name="Bunk B."/>
        </authorList>
    </citation>
    <scope>NUCLEOTIDE SEQUENCE [LARGE SCALE GENOMIC DNA]</scope>
    <source>
        <strain evidence="2 3">DSM 3638</strain>
    </source>
</reference>
<feature type="domain" description="PIN" evidence="1">
    <location>
        <begin position="5"/>
        <end position="113"/>
    </location>
</feature>
<evidence type="ECO:0000313" key="2">
    <source>
        <dbReference type="EMBL" id="QEK79333.1"/>
    </source>
</evidence>
<name>A0A5C0XQJ4_PYRFU</name>
<protein>
    <submittedName>
        <fullName evidence="2">Nucleotide-binding protein</fullName>
    </submittedName>
</protein>
<dbReference type="InterPro" id="IPR029060">
    <property type="entry name" value="PIN-like_dom_sf"/>
</dbReference>
<dbReference type="GeneID" id="13300567"/>
<sequence>MKRVWLVIPDTNFLFIPGQFGVDIISELERILDVNYKIVIPNIVLEELKTILREGKLRGKDLIAARMALKLAERFPTIYVGDFMSKTTDELIYEFAISNDNVIVCTNDKQLRKRLREAGVPVVFLRQKKKLELEGMLG</sequence>
<dbReference type="EMBL" id="CP023154">
    <property type="protein sequence ID" value="QEK79333.1"/>
    <property type="molecule type" value="Genomic_DNA"/>
</dbReference>
<organism evidence="2 3">
    <name type="scientific">Pyrococcus furiosus (strain ATCC 43587 / DSM 3638 / JCM 8422 / Vc1)</name>
    <dbReference type="NCBI Taxonomy" id="186497"/>
    <lineage>
        <taxon>Archaea</taxon>
        <taxon>Methanobacteriati</taxon>
        <taxon>Methanobacteriota</taxon>
        <taxon>Thermococci</taxon>
        <taxon>Thermococcales</taxon>
        <taxon>Thermococcaceae</taxon>
        <taxon>Pyrococcus</taxon>
    </lineage>
</organism>
<dbReference type="PANTHER" id="PTHR12416">
    <property type="entry name" value="RRNA-PROCESSING PROTEIN UTP23 HOMOLOG"/>
    <property type="match status" value="1"/>
</dbReference>
<dbReference type="InterPro" id="IPR002716">
    <property type="entry name" value="PIN_dom"/>
</dbReference>
<dbReference type="Pfam" id="PF18477">
    <property type="entry name" value="PIN_9"/>
    <property type="match status" value="1"/>
</dbReference>
<dbReference type="SUPFAM" id="SSF88723">
    <property type="entry name" value="PIN domain-like"/>
    <property type="match status" value="1"/>
</dbReference>
<dbReference type="Gene3D" id="3.40.50.1010">
    <property type="entry name" value="5'-nuclease"/>
    <property type="match status" value="1"/>
</dbReference>
<accession>A0A5C0XQJ4</accession>
<evidence type="ECO:0000313" key="3">
    <source>
        <dbReference type="Proteomes" id="UP000324354"/>
    </source>
</evidence>
<dbReference type="GeneID" id="41713547"/>
<evidence type="ECO:0000259" key="1">
    <source>
        <dbReference type="SMART" id="SM00670"/>
    </source>
</evidence>